<accession>A0A1I3ZPZ9</accession>
<dbReference type="OrthoDB" id="9789053at2"/>
<evidence type="ECO:0000313" key="1">
    <source>
        <dbReference type="EMBL" id="SFK46182.1"/>
    </source>
</evidence>
<dbReference type="Proteomes" id="UP000183557">
    <property type="component" value="Unassembled WGS sequence"/>
</dbReference>
<sequence>MSVIGRIFLKNRYMYFGTSGEIGSRLLAHASKEVAELGFLDFYLSSDLEGYYEKYGWKHEGQAYGVFGDPIKVFQKRSG</sequence>
<dbReference type="AlphaFoldDB" id="A0A1I3ZPZ9"/>
<dbReference type="SUPFAM" id="SSF55729">
    <property type="entry name" value="Acyl-CoA N-acyltransferases (Nat)"/>
    <property type="match status" value="1"/>
</dbReference>
<gene>
    <name evidence="1" type="ORF">SAMN04487936_11493</name>
</gene>
<dbReference type="InterPro" id="IPR016181">
    <property type="entry name" value="Acyl_CoA_acyltransferase"/>
</dbReference>
<name>A0A1I3ZPZ9_HALDA</name>
<proteinExistence type="predicted"/>
<keyword evidence="2" id="KW-1185">Reference proteome</keyword>
<dbReference type="EMBL" id="FOSB01000014">
    <property type="protein sequence ID" value="SFK46182.1"/>
    <property type="molecule type" value="Genomic_DNA"/>
</dbReference>
<reference evidence="2" key="1">
    <citation type="submission" date="2016-10" db="EMBL/GenBank/DDBJ databases">
        <authorList>
            <person name="Varghese N."/>
            <person name="Submissions S."/>
        </authorList>
    </citation>
    <scope>NUCLEOTIDE SEQUENCE [LARGE SCALE GENOMIC DNA]</scope>
    <source>
        <strain evidence="2">CGMCC 1.3704</strain>
    </source>
</reference>
<evidence type="ECO:0000313" key="2">
    <source>
        <dbReference type="Proteomes" id="UP000183557"/>
    </source>
</evidence>
<evidence type="ECO:0008006" key="3">
    <source>
        <dbReference type="Google" id="ProtNLM"/>
    </source>
</evidence>
<dbReference type="RefSeq" id="WP_075038058.1">
    <property type="nucleotide sequence ID" value="NZ_FOSB01000014.1"/>
</dbReference>
<organism evidence="1 2">
    <name type="scientific">Halobacillus dabanensis</name>
    <dbReference type="NCBI Taxonomy" id="240302"/>
    <lineage>
        <taxon>Bacteria</taxon>
        <taxon>Bacillati</taxon>
        <taxon>Bacillota</taxon>
        <taxon>Bacilli</taxon>
        <taxon>Bacillales</taxon>
        <taxon>Bacillaceae</taxon>
        <taxon>Halobacillus</taxon>
    </lineage>
</organism>
<protein>
    <recommendedName>
        <fullName evidence="3">N-acetyltransferase domain-containing protein</fullName>
    </recommendedName>
</protein>